<reference evidence="2" key="1">
    <citation type="submission" date="2020-11" db="EMBL/GenBank/DDBJ databases">
        <authorList>
            <person name="Tran Van P."/>
        </authorList>
    </citation>
    <scope>NUCLEOTIDE SEQUENCE</scope>
</reference>
<evidence type="ECO:0000313" key="2">
    <source>
        <dbReference type="EMBL" id="CAD7205638.1"/>
    </source>
</evidence>
<dbReference type="AlphaFoldDB" id="A0A7R8VY79"/>
<gene>
    <name evidence="2" type="ORF">TDIB3V08_LOCUS11788</name>
</gene>
<proteinExistence type="predicted"/>
<sequence>MKMFTLLPLIAIFGTSGVAALLSTCPQKIAQTNFNTTDNFTSVAAWSKALILQQTRLMMMGRSRSNSGLVY</sequence>
<dbReference type="EMBL" id="OA576105">
    <property type="protein sequence ID" value="CAD7205638.1"/>
    <property type="molecule type" value="Genomic_DNA"/>
</dbReference>
<feature type="chain" id="PRO_5031292906" evidence="1">
    <location>
        <begin position="21"/>
        <end position="71"/>
    </location>
</feature>
<name>A0A7R8VY79_TIMDO</name>
<evidence type="ECO:0000256" key="1">
    <source>
        <dbReference type="SAM" id="SignalP"/>
    </source>
</evidence>
<protein>
    <submittedName>
        <fullName evidence="2">Uncharacterized protein</fullName>
    </submittedName>
</protein>
<keyword evidence="1" id="KW-0732">Signal</keyword>
<feature type="signal peptide" evidence="1">
    <location>
        <begin position="1"/>
        <end position="20"/>
    </location>
</feature>
<accession>A0A7R8VY79</accession>
<organism evidence="2">
    <name type="scientific">Timema douglasi</name>
    <name type="common">Walking stick</name>
    <dbReference type="NCBI Taxonomy" id="61478"/>
    <lineage>
        <taxon>Eukaryota</taxon>
        <taxon>Metazoa</taxon>
        <taxon>Ecdysozoa</taxon>
        <taxon>Arthropoda</taxon>
        <taxon>Hexapoda</taxon>
        <taxon>Insecta</taxon>
        <taxon>Pterygota</taxon>
        <taxon>Neoptera</taxon>
        <taxon>Polyneoptera</taxon>
        <taxon>Phasmatodea</taxon>
        <taxon>Timematodea</taxon>
        <taxon>Timematoidea</taxon>
        <taxon>Timematidae</taxon>
        <taxon>Timema</taxon>
    </lineage>
</organism>